<evidence type="ECO:0000256" key="1">
    <source>
        <dbReference type="ARBA" id="ARBA00004496"/>
    </source>
</evidence>
<keyword evidence="2" id="KW-0963">Cytoplasm</keyword>
<dbReference type="InterPro" id="IPR036859">
    <property type="entry name" value="CAP-Gly_dom_sf"/>
</dbReference>
<dbReference type="PANTHER" id="PTHR18916:SF85">
    <property type="entry name" value="TUBULIN-FOLDING COFACTOR B"/>
    <property type="match status" value="1"/>
</dbReference>
<dbReference type="PANTHER" id="PTHR18916">
    <property type="entry name" value="DYNACTIN 1-RELATED MICROTUBULE-BINDING"/>
    <property type="match status" value="1"/>
</dbReference>
<reference evidence="4" key="2">
    <citation type="submission" date="2025-08" db="UniProtKB">
        <authorList>
            <consortium name="Ensembl"/>
        </authorList>
    </citation>
    <scope>IDENTIFICATION</scope>
</reference>
<dbReference type="CDD" id="cd01789">
    <property type="entry name" value="Ubl_TBCB"/>
    <property type="match status" value="1"/>
</dbReference>
<proteinExistence type="predicted"/>
<keyword evidence="5" id="KW-1185">Reference proteome</keyword>
<reference evidence="4" key="3">
    <citation type="submission" date="2025-09" db="UniProtKB">
        <authorList>
            <consortium name="Ensembl"/>
        </authorList>
    </citation>
    <scope>IDENTIFICATION</scope>
</reference>
<dbReference type="InterPro" id="IPR045172">
    <property type="entry name" value="TBCB_Ubl"/>
</dbReference>
<evidence type="ECO:0000256" key="2">
    <source>
        <dbReference type="ARBA" id="ARBA00022490"/>
    </source>
</evidence>
<dbReference type="AlphaFoldDB" id="A0AAQ4P691"/>
<evidence type="ECO:0000313" key="5">
    <source>
        <dbReference type="Proteomes" id="UP000007635"/>
    </source>
</evidence>
<dbReference type="Proteomes" id="UP000007635">
    <property type="component" value="Chromosome I"/>
</dbReference>
<dbReference type="Pfam" id="PF14560">
    <property type="entry name" value="Ubiquitin_2"/>
    <property type="match status" value="1"/>
</dbReference>
<evidence type="ECO:0000259" key="3">
    <source>
        <dbReference type="Pfam" id="PF14560"/>
    </source>
</evidence>
<accession>A0AAQ4P691</accession>
<organism evidence="4 5">
    <name type="scientific">Gasterosteus aculeatus aculeatus</name>
    <name type="common">three-spined stickleback</name>
    <dbReference type="NCBI Taxonomy" id="481459"/>
    <lineage>
        <taxon>Eukaryota</taxon>
        <taxon>Metazoa</taxon>
        <taxon>Chordata</taxon>
        <taxon>Craniata</taxon>
        <taxon>Vertebrata</taxon>
        <taxon>Euteleostomi</taxon>
        <taxon>Actinopterygii</taxon>
        <taxon>Neopterygii</taxon>
        <taxon>Teleostei</taxon>
        <taxon>Neoteleostei</taxon>
        <taxon>Acanthomorphata</taxon>
        <taxon>Eupercaria</taxon>
        <taxon>Perciformes</taxon>
        <taxon>Cottioidei</taxon>
        <taxon>Gasterosteales</taxon>
        <taxon>Gasterosteidae</taxon>
        <taxon>Gasterosteus</taxon>
    </lineage>
</organism>
<dbReference type="SUPFAM" id="SSF74924">
    <property type="entry name" value="Cap-Gly domain"/>
    <property type="match status" value="1"/>
</dbReference>
<dbReference type="GO" id="GO:0043014">
    <property type="term" value="F:alpha-tubulin binding"/>
    <property type="evidence" value="ECO:0007669"/>
    <property type="project" value="InterPro"/>
</dbReference>
<dbReference type="InterPro" id="IPR029071">
    <property type="entry name" value="Ubiquitin-like_domsf"/>
</dbReference>
<sequence length="237" mass="26856">MEGEITIVSNPTVNVRLTNTISSFESMRRFNRGITIAELKGKLEMIVGASPSSMELELFSVSDIFLQKMDDNEALLGSYPVDDNCKIHVIDKSGQISEFTDVSKVEKFELPDDAYEKRTDSARSFMKKHGVGQFNEEEKAKKRAENAARREEEKAAADALSVGSRCKVQVPEQPTKLGTVMYVGTTDFKPEIVMVIVWFYSQGYNLLISHTVFWFKFPLINAEDTWWMSMSGFYISV</sequence>
<dbReference type="Gene3D" id="2.30.30.190">
    <property type="entry name" value="CAP Gly-rich-like domain"/>
    <property type="match status" value="1"/>
</dbReference>
<dbReference type="GO" id="GO:0051010">
    <property type="term" value="F:microtubule plus-end binding"/>
    <property type="evidence" value="ECO:0007669"/>
    <property type="project" value="TreeGrafter"/>
</dbReference>
<comment type="subcellular location">
    <subcellularLocation>
        <location evidence="1">Cytoplasm</location>
    </subcellularLocation>
</comment>
<protein>
    <submittedName>
        <fullName evidence="4">Tubulin folding cofactor B</fullName>
    </submittedName>
</protein>
<dbReference type="GO" id="GO:0007023">
    <property type="term" value="P:post-chaperonin tubulin folding pathway"/>
    <property type="evidence" value="ECO:0007669"/>
    <property type="project" value="InterPro"/>
</dbReference>
<dbReference type="GO" id="GO:0031122">
    <property type="term" value="P:cytoplasmic microtubule organization"/>
    <property type="evidence" value="ECO:0007669"/>
    <property type="project" value="TreeGrafter"/>
</dbReference>
<dbReference type="Gene3D" id="3.10.20.90">
    <property type="entry name" value="Phosphatidylinositol 3-kinase Catalytic Subunit, Chain A, domain 1"/>
    <property type="match status" value="1"/>
</dbReference>
<reference evidence="4 5" key="1">
    <citation type="journal article" date="2021" name="G3 (Bethesda)">
        <title>Improved contiguity of the threespine stickleback genome using long-read sequencing.</title>
        <authorList>
            <person name="Nath S."/>
            <person name="Shaw D.E."/>
            <person name="White M.A."/>
        </authorList>
    </citation>
    <scope>NUCLEOTIDE SEQUENCE [LARGE SCALE GENOMIC DNA]</scope>
    <source>
        <strain evidence="4 5">Lake Benthic</strain>
    </source>
</reference>
<dbReference type="Ensembl" id="ENSGACT00000035458.1">
    <property type="protein sequence ID" value="ENSGACP00000033478.1"/>
    <property type="gene ID" value="ENSGACG00000009693.2"/>
</dbReference>
<feature type="domain" description="Ubiquitin-like" evidence="3">
    <location>
        <begin position="12"/>
        <end position="94"/>
    </location>
</feature>
<dbReference type="GO" id="GO:0005634">
    <property type="term" value="C:nucleus"/>
    <property type="evidence" value="ECO:0007669"/>
    <property type="project" value="TreeGrafter"/>
</dbReference>
<dbReference type="InterPro" id="IPR000626">
    <property type="entry name" value="Ubiquitin-like_dom"/>
</dbReference>
<dbReference type="SUPFAM" id="SSF54236">
    <property type="entry name" value="Ubiquitin-like"/>
    <property type="match status" value="1"/>
</dbReference>
<dbReference type="GO" id="GO:0007021">
    <property type="term" value="P:tubulin complex assembly"/>
    <property type="evidence" value="ECO:0007669"/>
    <property type="project" value="InterPro"/>
</dbReference>
<dbReference type="GeneTree" id="ENSGT00940000156119"/>
<dbReference type="GO" id="GO:0035371">
    <property type="term" value="C:microtubule plus-end"/>
    <property type="evidence" value="ECO:0007669"/>
    <property type="project" value="TreeGrafter"/>
</dbReference>
<dbReference type="GO" id="GO:0005938">
    <property type="term" value="C:cell cortex"/>
    <property type="evidence" value="ECO:0007669"/>
    <property type="project" value="TreeGrafter"/>
</dbReference>
<evidence type="ECO:0000313" key="4">
    <source>
        <dbReference type="Ensembl" id="ENSGACP00000033478.1"/>
    </source>
</evidence>
<name>A0AAQ4P691_GASAC</name>